<accession>A0A6N7XMX0</accession>
<dbReference type="Pfam" id="PF12392">
    <property type="entry name" value="DUF3656"/>
    <property type="match status" value="1"/>
</dbReference>
<organism evidence="2 3">
    <name type="scientific">Mogibacterium kristiansenii</name>
    <dbReference type="NCBI Taxonomy" id="2606708"/>
    <lineage>
        <taxon>Bacteria</taxon>
        <taxon>Bacillati</taxon>
        <taxon>Bacillota</taxon>
        <taxon>Clostridia</taxon>
        <taxon>Peptostreptococcales</taxon>
        <taxon>Anaerovoracaceae</taxon>
        <taxon>Mogibacterium</taxon>
    </lineage>
</organism>
<gene>
    <name evidence="2" type="ORF">FYJ65_08310</name>
</gene>
<reference evidence="2 3" key="1">
    <citation type="submission" date="2019-08" db="EMBL/GenBank/DDBJ databases">
        <title>In-depth cultivation of the pig gut microbiome towards novel bacterial diversity and tailored functional studies.</title>
        <authorList>
            <person name="Wylensek D."/>
            <person name="Hitch T.C.A."/>
            <person name="Clavel T."/>
        </authorList>
    </citation>
    <scope>NUCLEOTIDE SEQUENCE [LARGE SCALE GENOMIC DNA]</scope>
    <source>
        <strain evidence="2 3">WCA-MUC-591-APC-4B</strain>
    </source>
</reference>
<dbReference type="RefSeq" id="WP_154554871.1">
    <property type="nucleotide sequence ID" value="NZ_VUNA01000019.1"/>
</dbReference>
<dbReference type="Proteomes" id="UP000469424">
    <property type="component" value="Unassembled WGS sequence"/>
</dbReference>
<dbReference type="AlphaFoldDB" id="A0A6N7XMX0"/>
<feature type="domain" description="Peptidase U32 collagenase" evidence="1">
    <location>
        <begin position="386"/>
        <end position="522"/>
    </location>
</feature>
<sequence>MKKRRKPELLVPAGSMEPLIAAVENGADAVYVGGRLFNARMNAGNFDDERMQQALDYAHARGVKVFVTMNTLIFDEEMEEAVEYAGFLYRAGVDALIVQDLGLGRRIHEELPDFPLHLSTQGTACDAEAVALAKELGYERVVLSRELSLAEMEAACRDGGLDIEVFVHGALCICYSGQCQMSRFYGGRSGNRGACAQPCRLPYEGVDENGKKISGHLLSPKDLCLVDRLGELIEAGVYSFKIEGRMKSPEYVAVVTRIYRKYIDEYMEKGSYHVTPEDRRELRQIFNRGGFTSGYLNGNPGEKLMSPVIPKNQGIRIGTVQSVKPGSTLVDVSCDILPDMGDGIEIRSERKAGKAVSTIISYRKEPGKGVLRIGDFKEPVQVGDAVYRTSSKKQLEAARSSFRNMSLDASPESRRIGRRRGINLTLTCFDNVLRLTGTTIPETGELWDSQAKKSAVLEAGPFETDAERATPKERYENALRKTGNTPFEVESLRFRGDFDIRVKASEINALRRECLAKLEEEIRFRRTLPEGFRTMEAMGESETGLPVLPDTLPRVPLAALCLEADRSGQSLAEAYGNREDPEAVPFISNVTKGREDDILLHREGEIRELGQSVPILVGNLSWLHRLAGKGLWLYGDYGLNGVNRETARVLKEMGVEALCPGLERNETGELGEKRMPLMISEHDFSARELRNNKRGIRIRVEHPEYSSQSRIVPVVTERN</sequence>
<dbReference type="InterPro" id="IPR020988">
    <property type="entry name" value="Pept_U32_collagenase"/>
</dbReference>
<keyword evidence="3" id="KW-1185">Reference proteome</keyword>
<dbReference type="InterPro" id="IPR051454">
    <property type="entry name" value="RNA/ubiquinone_mod_enzymes"/>
</dbReference>
<protein>
    <submittedName>
        <fullName evidence="2">U32 family peptidase</fullName>
    </submittedName>
</protein>
<evidence type="ECO:0000313" key="3">
    <source>
        <dbReference type="Proteomes" id="UP000469424"/>
    </source>
</evidence>
<evidence type="ECO:0000259" key="1">
    <source>
        <dbReference type="Pfam" id="PF12392"/>
    </source>
</evidence>
<evidence type="ECO:0000313" key="2">
    <source>
        <dbReference type="EMBL" id="MST71306.1"/>
    </source>
</evidence>
<dbReference type="PROSITE" id="PS01276">
    <property type="entry name" value="PEPTIDASE_U32"/>
    <property type="match status" value="1"/>
</dbReference>
<dbReference type="PANTHER" id="PTHR30217">
    <property type="entry name" value="PEPTIDASE U32 FAMILY"/>
    <property type="match status" value="1"/>
</dbReference>
<comment type="caution">
    <text evidence="2">The sequence shown here is derived from an EMBL/GenBank/DDBJ whole genome shotgun (WGS) entry which is preliminary data.</text>
</comment>
<dbReference type="Pfam" id="PF01136">
    <property type="entry name" value="Peptidase_U32"/>
    <property type="match status" value="1"/>
</dbReference>
<dbReference type="PANTHER" id="PTHR30217:SF10">
    <property type="entry name" value="23S RRNA 5-HYDROXYCYTIDINE C2501 SYNTHASE"/>
    <property type="match status" value="1"/>
</dbReference>
<proteinExistence type="predicted"/>
<name>A0A6N7XMX0_9FIRM</name>
<dbReference type="InterPro" id="IPR001539">
    <property type="entry name" value="Peptidase_U32"/>
</dbReference>
<dbReference type="EMBL" id="VUNA01000019">
    <property type="protein sequence ID" value="MST71306.1"/>
    <property type="molecule type" value="Genomic_DNA"/>
</dbReference>